<comment type="caution">
    <text evidence="8">The sequence shown here is derived from an EMBL/GenBank/DDBJ whole genome shotgun (WGS) entry which is preliminary data.</text>
</comment>
<dbReference type="Proteomes" id="UP001168098">
    <property type="component" value="Unassembled WGS sequence"/>
</dbReference>
<dbReference type="SUPFAM" id="SSF56112">
    <property type="entry name" value="Protein kinase-like (PK-like)"/>
    <property type="match status" value="1"/>
</dbReference>
<dbReference type="InterPro" id="IPR008271">
    <property type="entry name" value="Ser/Thr_kinase_AS"/>
</dbReference>
<dbReference type="PROSITE" id="PS00108">
    <property type="entry name" value="PROTEIN_KINASE_ST"/>
    <property type="match status" value="1"/>
</dbReference>
<evidence type="ECO:0000313" key="8">
    <source>
        <dbReference type="EMBL" id="KAJ9687503.1"/>
    </source>
</evidence>
<dbReference type="EMBL" id="JARBHA010000012">
    <property type="protein sequence ID" value="KAJ9687503.1"/>
    <property type="molecule type" value="Genomic_DNA"/>
</dbReference>
<name>A0AA39DJV5_VITRO</name>
<proteinExistence type="inferred from homology"/>
<evidence type="ECO:0000256" key="3">
    <source>
        <dbReference type="ARBA" id="ARBA00022777"/>
    </source>
</evidence>
<dbReference type="InterPro" id="IPR052751">
    <property type="entry name" value="Plant_MAPKKK"/>
</dbReference>
<protein>
    <recommendedName>
        <fullName evidence="7">Protein kinase domain-containing protein</fullName>
    </recommendedName>
</protein>
<feature type="binding site" evidence="5">
    <location>
        <position position="34"/>
    </location>
    <ligand>
        <name>ATP</name>
        <dbReference type="ChEBI" id="CHEBI:30616"/>
    </ligand>
</feature>
<keyword evidence="9" id="KW-1185">Reference proteome</keyword>
<evidence type="ECO:0000256" key="6">
    <source>
        <dbReference type="RuleBase" id="RU000304"/>
    </source>
</evidence>
<keyword evidence="4 5" id="KW-0067">ATP-binding</keyword>
<dbReference type="GO" id="GO:0007165">
    <property type="term" value="P:signal transduction"/>
    <property type="evidence" value="ECO:0007669"/>
    <property type="project" value="TreeGrafter"/>
</dbReference>
<reference evidence="8 9" key="1">
    <citation type="journal article" date="2023" name="BMC Biotechnol.">
        <title>Vitis rotundifolia cv Carlos genome sequencing.</title>
        <authorList>
            <person name="Huff M."/>
            <person name="Hulse-Kemp A."/>
            <person name="Scheffler B."/>
            <person name="Youngblood R."/>
            <person name="Simpson S."/>
            <person name="Babiker E."/>
            <person name="Staton M."/>
        </authorList>
    </citation>
    <scope>NUCLEOTIDE SEQUENCE [LARGE SCALE GENOMIC DNA]</scope>
    <source>
        <tissue evidence="8">Leaf</tissue>
    </source>
</reference>
<evidence type="ECO:0000259" key="7">
    <source>
        <dbReference type="PROSITE" id="PS50011"/>
    </source>
</evidence>
<keyword evidence="3" id="KW-0418">Kinase</keyword>
<evidence type="ECO:0000313" key="9">
    <source>
        <dbReference type="Proteomes" id="UP001168098"/>
    </source>
</evidence>
<gene>
    <name evidence="8" type="ORF">PVL29_016117</name>
</gene>
<dbReference type="PROSITE" id="PS50011">
    <property type="entry name" value="PROTEIN_KINASE_DOM"/>
    <property type="match status" value="1"/>
</dbReference>
<evidence type="ECO:0000256" key="5">
    <source>
        <dbReference type="PROSITE-ProRule" id="PRU10141"/>
    </source>
</evidence>
<dbReference type="PROSITE" id="PS00107">
    <property type="entry name" value="PROTEIN_KINASE_ATP"/>
    <property type="match status" value="1"/>
</dbReference>
<keyword evidence="6" id="KW-0723">Serine/threonine-protein kinase</keyword>
<evidence type="ECO:0000256" key="2">
    <source>
        <dbReference type="ARBA" id="ARBA00022741"/>
    </source>
</evidence>
<dbReference type="GO" id="GO:0004674">
    <property type="term" value="F:protein serine/threonine kinase activity"/>
    <property type="evidence" value="ECO:0007669"/>
    <property type="project" value="UniProtKB-KW"/>
</dbReference>
<dbReference type="GO" id="GO:0005524">
    <property type="term" value="F:ATP binding"/>
    <property type="evidence" value="ECO:0007669"/>
    <property type="project" value="UniProtKB-UniRule"/>
</dbReference>
<organism evidence="8 9">
    <name type="scientific">Vitis rotundifolia</name>
    <name type="common">Muscadine grape</name>
    <dbReference type="NCBI Taxonomy" id="103349"/>
    <lineage>
        <taxon>Eukaryota</taxon>
        <taxon>Viridiplantae</taxon>
        <taxon>Streptophyta</taxon>
        <taxon>Embryophyta</taxon>
        <taxon>Tracheophyta</taxon>
        <taxon>Spermatophyta</taxon>
        <taxon>Magnoliopsida</taxon>
        <taxon>eudicotyledons</taxon>
        <taxon>Gunneridae</taxon>
        <taxon>Pentapetalae</taxon>
        <taxon>rosids</taxon>
        <taxon>Vitales</taxon>
        <taxon>Vitaceae</taxon>
        <taxon>Viteae</taxon>
        <taxon>Vitis</taxon>
    </lineage>
</organism>
<evidence type="ECO:0000256" key="1">
    <source>
        <dbReference type="ARBA" id="ARBA00022679"/>
    </source>
</evidence>
<comment type="similarity">
    <text evidence="6">Belongs to the protein kinase superfamily.</text>
</comment>
<dbReference type="Pfam" id="PF00069">
    <property type="entry name" value="Pkinase"/>
    <property type="match status" value="1"/>
</dbReference>
<keyword evidence="2 5" id="KW-0547">Nucleotide-binding</keyword>
<dbReference type="InterPro" id="IPR000719">
    <property type="entry name" value="Prot_kinase_dom"/>
</dbReference>
<evidence type="ECO:0000256" key="4">
    <source>
        <dbReference type="ARBA" id="ARBA00022840"/>
    </source>
</evidence>
<dbReference type="AlphaFoldDB" id="A0AA39DJV5"/>
<feature type="domain" description="Protein kinase" evidence="7">
    <location>
        <begin position="5"/>
        <end position="265"/>
    </location>
</feature>
<dbReference type="SMART" id="SM00220">
    <property type="entry name" value="S_TKc"/>
    <property type="match status" value="1"/>
</dbReference>
<keyword evidence="1" id="KW-0808">Transferase</keyword>
<dbReference type="PANTHER" id="PTHR48011">
    <property type="entry name" value="CCR4-NOT TRANSCRIPTIONAL COMPLEX SUBUNIT CAF120-RELATED"/>
    <property type="match status" value="1"/>
</dbReference>
<dbReference type="InterPro" id="IPR011009">
    <property type="entry name" value="Kinase-like_dom_sf"/>
</dbReference>
<sequence length="347" mass="39464">MEDMIVKLGVIGQGTYGKVHMAVYRDSDLKLAVKSSFSSQSSSLRREEAIFQYMGACPDIVKCLGGYSSMEDDGSSLYNLVLEYAPGGSLTGLMKKRRGKLWEFEARHYARMIIRGLRYMHERGVVHCDVKPDNVLVFPGEDGGNVVKLADFGLARRINVKEQLWVQHRGSPPYMSPEALAWEEYEAPMDIWSLGCTVVEMVTGERVWGKKTANEIFDHVVIKRETPQIPEYLSECGKDFLARCFEWDPCRRWTAEMLMNNHSFLAQRPHQLILSDDLALSSSFLPCLDEDEDEDEDEDQVLVQSSSSFLSSSLPSVILSQLSNEVVHRGSKKEDKGDIQNFWEEWL</sequence>
<dbReference type="InterPro" id="IPR017441">
    <property type="entry name" value="Protein_kinase_ATP_BS"/>
</dbReference>
<dbReference type="Gene3D" id="1.10.510.10">
    <property type="entry name" value="Transferase(Phosphotransferase) domain 1"/>
    <property type="match status" value="1"/>
</dbReference>
<dbReference type="PANTHER" id="PTHR48011:SF18">
    <property type="entry name" value="MITOGEN-ACTIVATED PROTEIN KINASE KINASE KINASE 19-RELATED"/>
    <property type="match status" value="1"/>
</dbReference>
<accession>A0AA39DJV5</accession>